<organism evidence="2 3">
    <name type="scientific">Tenggerimyces flavus</name>
    <dbReference type="NCBI Taxonomy" id="1708749"/>
    <lineage>
        <taxon>Bacteria</taxon>
        <taxon>Bacillati</taxon>
        <taxon>Actinomycetota</taxon>
        <taxon>Actinomycetes</taxon>
        <taxon>Propionibacteriales</taxon>
        <taxon>Nocardioidaceae</taxon>
        <taxon>Tenggerimyces</taxon>
    </lineage>
</organism>
<gene>
    <name evidence="2" type="ORF">ACFOUW_37215</name>
</gene>
<sequence length="148" mass="14799">MRRVAIGVLVAGLLLASGCAGPRAFERDGIHLLVGPSSGMGRQALISGKLHVGEGGCVGLTKDGKSSALIIWPAGTTLSDADPVAIHIPGVGRIGLGEVISAGGGDPGPNEVLPAIPDECDARSISVIDGARWVRRGPAELADPGRGA</sequence>
<accession>A0ABV7YN78</accession>
<evidence type="ECO:0000256" key="1">
    <source>
        <dbReference type="SAM" id="SignalP"/>
    </source>
</evidence>
<proteinExistence type="predicted"/>
<protein>
    <recommendedName>
        <fullName evidence="4">Lipoprotein</fullName>
    </recommendedName>
</protein>
<dbReference type="EMBL" id="JBHRZH010000055">
    <property type="protein sequence ID" value="MFC3766517.1"/>
    <property type="molecule type" value="Genomic_DNA"/>
</dbReference>
<comment type="caution">
    <text evidence="2">The sequence shown here is derived from an EMBL/GenBank/DDBJ whole genome shotgun (WGS) entry which is preliminary data.</text>
</comment>
<evidence type="ECO:0008006" key="4">
    <source>
        <dbReference type="Google" id="ProtNLM"/>
    </source>
</evidence>
<dbReference type="PROSITE" id="PS51257">
    <property type="entry name" value="PROKAR_LIPOPROTEIN"/>
    <property type="match status" value="1"/>
</dbReference>
<reference evidence="3" key="1">
    <citation type="journal article" date="2019" name="Int. J. Syst. Evol. Microbiol.">
        <title>The Global Catalogue of Microorganisms (GCM) 10K type strain sequencing project: providing services to taxonomists for standard genome sequencing and annotation.</title>
        <authorList>
            <consortium name="The Broad Institute Genomics Platform"/>
            <consortium name="The Broad Institute Genome Sequencing Center for Infectious Disease"/>
            <person name="Wu L."/>
            <person name="Ma J."/>
        </authorList>
    </citation>
    <scope>NUCLEOTIDE SEQUENCE [LARGE SCALE GENOMIC DNA]</scope>
    <source>
        <strain evidence="3">CGMCC 4.7241</strain>
    </source>
</reference>
<evidence type="ECO:0000313" key="2">
    <source>
        <dbReference type="EMBL" id="MFC3766517.1"/>
    </source>
</evidence>
<dbReference type="Proteomes" id="UP001595699">
    <property type="component" value="Unassembled WGS sequence"/>
</dbReference>
<feature type="chain" id="PRO_5045573426" description="Lipoprotein" evidence="1">
    <location>
        <begin position="21"/>
        <end position="148"/>
    </location>
</feature>
<name>A0ABV7YN78_9ACTN</name>
<evidence type="ECO:0000313" key="3">
    <source>
        <dbReference type="Proteomes" id="UP001595699"/>
    </source>
</evidence>
<keyword evidence="3" id="KW-1185">Reference proteome</keyword>
<dbReference type="RefSeq" id="WP_205121880.1">
    <property type="nucleotide sequence ID" value="NZ_JAFBCM010000001.1"/>
</dbReference>
<feature type="signal peptide" evidence="1">
    <location>
        <begin position="1"/>
        <end position="20"/>
    </location>
</feature>
<keyword evidence="1" id="KW-0732">Signal</keyword>